<reference evidence="1 2" key="1">
    <citation type="journal article" date="2019" name="Int. J. Syst. Evol. Microbiol.">
        <title>The Global Catalogue of Microorganisms (GCM) 10K type strain sequencing project: providing services to taxonomists for standard genome sequencing and annotation.</title>
        <authorList>
            <consortium name="The Broad Institute Genomics Platform"/>
            <consortium name="The Broad Institute Genome Sequencing Center for Infectious Disease"/>
            <person name="Wu L."/>
            <person name="Ma J."/>
        </authorList>
    </citation>
    <scope>NUCLEOTIDE SEQUENCE [LARGE SCALE GENOMIC DNA]</scope>
    <source>
        <strain evidence="1 2">WLHS5</strain>
    </source>
</reference>
<proteinExistence type="predicted"/>
<evidence type="ECO:0000313" key="1">
    <source>
        <dbReference type="EMBL" id="MFC4540964.1"/>
    </source>
</evidence>
<name>A0ABD5PK87_9EURY</name>
<accession>A0ABD5PK87</accession>
<protein>
    <submittedName>
        <fullName evidence="1">DUF424 domain-containing protein</fullName>
    </submittedName>
</protein>
<dbReference type="RefSeq" id="WP_250139118.1">
    <property type="nucleotide sequence ID" value="NZ_JALIQP010000001.1"/>
</dbReference>
<dbReference type="AlphaFoldDB" id="A0ABD5PK87"/>
<keyword evidence="2" id="KW-1185">Reference proteome</keyword>
<dbReference type="EMBL" id="JBHSFA010000002">
    <property type="protein sequence ID" value="MFC4540964.1"/>
    <property type="molecule type" value="Genomic_DNA"/>
</dbReference>
<organism evidence="1 2">
    <name type="scientific">Halosolutus amylolyticus</name>
    <dbReference type="NCBI Taxonomy" id="2932267"/>
    <lineage>
        <taxon>Archaea</taxon>
        <taxon>Methanobacteriati</taxon>
        <taxon>Methanobacteriota</taxon>
        <taxon>Stenosarchaea group</taxon>
        <taxon>Halobacteria</taxon>
        <taxon>Halobacteriales</taxon>
        <taxon>Natrialbaceae</taxon>
        <taxon>Halosolutus</taxon>
    </lineage>
</organism>
<dbReference type="Gene3D" id="3.30.1860.10">
    <property type="entry name" value="uncharacterized conserved protein from methanopyrus kandleri domain like"/>
    <property type="match status" value="1"/>
</dbReference>
<dbReference type="Pfam" id="PF04242">
    <property type="entry name" value="DUF424"/>
    <property type="match status" value="1"/>
</dbReference>
<evidence type="ECO:0000313" key="2">
    <source>
        <dbReference type="Proteomes" id="UP001595898"/>
    </source>
</evidence>
<dbReference type="Proteomes" id="UP001595898">
    <property type="component" value="Unassembled WGS sequence"/>
</dbReference>
<comment type="caution">
    <text evidence="1">The sequence shown here is derived from an EMBL/GenBank/DDBJ whole genome shotgun (WGS) entry which is preliminary data.</text>
</comment>
<gene>
    <name evidence="1" type="ORF">ACFO5R_03350</name>
</gene>
<sequence length="97" mass="10352">MIVNERETQEGLLVAVCDEDVLGETFAEGEISLTVTEEFYGGDPVDEGAVVDSLARASVANIVGTRAVELAIEEGFVDEANVLDVGATRHAQLLRMD</sequence>
<dbReference type="InterPro" id="IPR007355">
    <property type="entry name" value="DUF424"/>
</dbReference>